<keyword evidence="4 9" id="KW-0812">Transmembrane</keyword>
<accession>A0A2T4JSQ2</accession>
<name>A0A2T4JSQ2_9RHOB</name>
<keyword evidence="7 9" id="KW-0472">Membrane</keyword>
<evidence type="ECO:0000256" key="6">
    <source>
        <dbReference type="ARBA" id="ARBA00022989"/>
    </source>
</evidence>
<proteinExistence type="inferred from homology"/>
<feature type="transmembrane region" description="Helical" evidence="9">
    <location>
        <begin position="45"/>
        <end position="62"/>
    </location>
</feature>
<reference evidence="10 11" key="1">
    <citation type="submission" date="2018-03" db="EMBL/GenBank/DDBJ databases">
        <title>Cereibacter changlensis.</title>
        <authorList>
            <person name="Meyer T.E."/>
            <person name="Miller S."/>
            <person name="Lodha T."/>
            <person name="Gandham S."/>
            <person name="Chintalapati S."/>
            <person name="Chintalapati V.R."/>
        </authorList>
    </citation>
    <scope>NUCLEOTIDE SEQUENCE [LARGE SCALE GENOMIC DNA]</scope>
    <source>
        <strain evidence="10 11">JA139</strain>
    </source>
</reference>
<keyword evidence="11" id="KW-1185">Reference proteome</keyword>
<evidence type="ECO:0000256" key="9">
    <source>
        <dbReference type="SAM" id="Phobius"/>
    </source>
</evidence>
<dbReference type="GO" id="GO:0022857">
    <property type="term" value="F:transmembrane transporter activity"/>
    <property type="evidence" value="ECO:0007669"/>
    <property type="project" value="InterPro"/>
</dbReference>
<keyword evidence="6 9" id="KW-1133">Transmembrane helix</keyword>
<feature type="transmembrane region" description="Helical" evidence="9">
    <location>
        <begin position="6"/>
        <end position="33"/>
    </location>
</feature>
<dbReference type="Pfam" id="PF02653">
    <property type="entry name" value="BPD_transp_2"/>
    <property type="match status" value="1"/>
</dbReference>
<dbReference type="OrthoDB" id="9807115at2"/>
<keyword evidence="2" id="KW-0813">Transport</keyword>
<sequence length="292" mass="30804">MDFGPFLLLALMEGLVMAAVLALTAVGLSLVFGVMRVVNVAHGEFFMLGAVAAWFVTSWMPGPPWLGFVATLLLAPLAVAAVAALADRLVLKRLNYDPEATIVATIGLLYILQQAALSLYGPDARPVPAPFELRLQLPWFGYSGYKLFVVAAAGLVLLAVWLIMTRSRIGLVMRATQIDRPTAQAFGIDVDRVYAGVFAMGAGLAAIAAVLIVPIQQAHYLMGGDPLLLSFIVVIIGGLGSLRGTLVAALLIGLSDGVISVFYAPTLAKILATLFVALVLVFRPQGLFGAKA</sequence>
<gene>
    <name evidence="10" type="ORF">C5F48_15050</name>
</gene>
<dbReference type="AlphaFoldDB" id="A0A2T4JSQ2"/>
<feature type="transmembrane region" description="Helical" evidence="9">
    <location>
        <begin position="142"/>
        <end position="164"/>
    </location>
</feature>
<evidence type="ECO:0000256" key="4">
    <source>
        <dbReference type="ARBA" id="ARBA00022692"/>
    </source>
</evidence>
<comment type="subcellular location">
    <subcellularLocation>
        <location evidence="1">Cell membrane</location>
        <topology evidence="1">Multi-pass membrane protein</topology>
    </subcellularLocation>
</comment>
<dbReference type="GO" id="GO:0006865">
    <property type="term" value="P:amino acid transport"/>
    <property type="evidence" value="ECO:0007669"/>
    <property type="project" value="UniProtKB-KW"/>
</dbReference>
<evidence type="ECO:0000256" key="2">
    <source>
        <dbReference type="ARBA" id="ARBA00022448"/>
    </source>
</evidence>
<evidence type="ECO:0000256" key="7">
    <source>
        <dbReference type="ARBA" id="ARBA00023136"/>
    </source>
</evidence>
<feature type="transmembrane region" description="Helical" evidence="9">
    <location>
        <begin position="68"/>
        <end position="90"/>
    </location>
</feature>
<dbReference type="CDD" id="cd06582">
    <property type="entry name" value="TM_PBP1_LivH_like"/>
    <property type="match status" value="1"/>
</dbReference>
<protein>
    <submittedName>
        <fullName evidence="10">Branched-chain amino acid ABC transporter permease</fullName>
    </submittedName>
</protein>
<dbReference type="EMBL" id="PZKG01000076">
    <property type="protein sequence ID" value="PTE20906.1"/>
    <property type="molecule type" value="Genomic_DNA"/>
</dbReference>
<comment type="similarity">
    <text evidence="8">Belongs to the binding-protein-dependent transport system permease family. LivHM subfamily.</text>
</comment>
<evidence type="ECO:0000313" key="10">
    <source>
        <dbReference type="EMBL" id="PTE20906.1"/>
    </source>
</evidence>
<feature type="transmembrane region" description="Helical" evidence="9">
    <location>
        <begin position="102"/>
        <end position="122"/>
    </location>
</feature>
<evidence type="ECO:0000256" key="3">
    <source>
        <dbReference type="ARBA" id="ARBA00022475"/>
    </source>
</evidence>
<dbReference type="GO" id="GO:0005886">
    <property type="term" value="C:plasma membrane"/>
    <property type="evidence" value="ECO:0007669"/>
    <property type="project" value="UniProtKB-SubCell"/>
</dbReference>
<comment type="caution">
    <text evidence="10">The sequence shown here is derived from an EMBL/GenBank/DDBJ whole genome shotgun (WGS) entry which is preliminary data.</text>
</comment>
<keyword evidence="5" id="KW-0029">Amino-acid transport</keyword>
<keyword evidence="3" id="KW-1003">Cell membrane</keyword>
<dbReference type="InterPro" id="IPR052157">
    <property type="entry name" value="BCAA_transport_permease"/>
</dbReference>
<evidence type="ECO:0000313" key="11">
    <source>
        <dbReference type="Proteomes" id="UP000241010"/>
    </source>
</evidence>
<evidence type="ECO:0000256" key="5">
    <source>
        <dbReference type="ARBA" id="ARBA00022970"/>
    </source>
</evidence>
<organism evidence="10 11">
    <name type="scientific">Cereibacter changlensis JA139</name>
    <dbReference type="NCBI Taxonomy" id="1188249"/>
    <lineage>
        <taxon>Bacteria</taxon>
        <taxon>Pseudomonadati</taxon>
        <taxon>Pseudomonadota</taxon>
        <taxon>Alphaproteobacteria</taxon>
        <taxon>Rhodobacterales</taxon>
        <taxon>Paracoccaceae</taxon>
        <taxon>Cereibacter</taxon>
    </lineage>
</organism>
<feature type="transmembrane region" description="Helical" evidence="9">
    <location>
        <begin position="261"/>
        <end position="282"/>
    </location>
</feature>
<feature type="transmembrane region" description="Helical" evidence="9">
    <location>
        <begin position="227"/>
        <end position="254"/>
    </location>
</feature>
<dbReference type="Proteomes" id="UP000241010">
    <property type="component" value="Unassembled WGS sequence"/>
</dbReference>
<feature type="transmembrane region" description="Helical" evidence="9">
    <location>
        <begin position="193"/>
        <end position="215"/>
    </location>
</feature>
<evidence type="ECO:0000256" key="1">
    <source>
        <dbReference type="ARBA" id="ARBA00004651"/>
    </source>
</evidence>
<evidence type="ECO:0000256" key="8">
    <source>
        <dbReference type="ARBA" id="ARBA00037998"/>
    </source>
</evidence>
<dbReference type="InterPro" id="IPR001851">
    <property type="entry name" value="ABC_transp_permease"/>
</dbReference>
<dbReference type="PANTHER" id="PTHR11795">
    <property type="entry name" value="BRANCHED-CHAIN AMINO ACID TRANSPORT SYSTEM PERMEASE PROTEIN LIVH"/>
    <property type="match status" value="1"/>
</dbReference>
<dbReference type="PANTHER" id="PTHR11795:SF442">
    <property type="entry name" value="ABC TRANSPORTER ATP-BINDING PROTEIN"/>
    <property type="match status" value="1"/>
</dbReference>
<dbReference type="RefSeq" id="WP_107664717.1">
    <property type="nucleotide sequence ID" value="NZ_PZKG01000076.1"/>
</dbReference>